<reference evidence="3" key="1">
    <citation type="submission" date="2016-10" db="EMBL/GenBank/DDBJ databases">
        <authorList>
            <person name="Varghese N."/>
            <person name="Submissions S."/>
        </authorList>
    </citation>
    <scope>NUCLEOTIDE SEQUENCE [LARGE SCALE GENOMIC DNA]</scope>
    <source>
        <strain evidence="3">CGMCC 1.6981</strain>
    </source>
</reference>
<gene>
    <name evidence="2" type="ORF">SAMN04487955_11048</name>
</gene>
<evidence type="ECO:0000313" key="2">
    <source>
        <dbReference type="EMBL" id="SFU83468.1"/>
    </source>
</evidence>
<organism evidence="2 3">
    <name type="scientific">Halomonas korlensis</name>
    <dbReference type="NCBI Taxonomy" id="463301"/>
    <lineage>
        <taxon>Bacteria</taxon>
        <taxon>Pseudomonadati</taxon>
        <taxon>Pseudomonadota</taxon>
        <taxon>Gammaproteobacteria</taxon>
        <taxon>Oceanospirillales</taxon>
        <taxon>Halomonadaceae</taxon>
        <taxon>Halomonas</taxon>
    </lineage>
</organism>
<keyword evidence="3" id="KW-1185">Reference proteome</keyword>
<name>A0A1I7JE83_9GAMM</name>
<dbReference type="STRING" id="463301.SAMN04487955_11048"/>
<feature type="domain" description="Aminoglycoside phosphotransferase" evidence="1">
    <location>
        <begin position="31"/>
        <end position="241"/>
    </location>
</feature>
<dbReference type="SUPFAM" id="SSF56112">
    <property type="entry name" value="Protein kinase-like (PK-like)"/>
    <property type="match status" value="1"/>
</dbReference>
<accession>A0A1I7JE83</accession>
<dbReference type="AlphaFoldDB" id="A0A1I7JE83"/>
<dbReference type="InterPro" id="IPR002575">
    <property type="entry name" value="Aminoglycoside_PTrfase"/>
</dbReference>
<dbReference type="RefSeq" id="WP_175507872.1">
    <property type="nucleotide sequence ID" value="NZ_FPBP01000010.1"/>
</dbReference>
<dbReference type="Proteomes" id="UP000198693">
    <property type="component" value="Unassembled WGS sequence"/>
</dbReference>
<proteinExistence type="predicted"/>
<sequence length="346" mass="38767">MSDATAPLRLQQLRDWAATRHALAPGRVALELAAGDASFRRYFRLTLPDGQTRMLMDAPPDHENSRPFVAIARHWQAAGLPVPGLHAVDLEAGFLELDDLGDTPLQHCLREAAHPVTLGWHERAIELLHALQNRASAEALPRYDEALLGRELDLFPQWCLGAWLEIDAPPGWSALHEALIASALAQPVVTVHRDYDAMNLMVDGDQLTLIDFQDAVAGPISYDLISLLRGRYCRFAPARFAGWTEAFRQTAISDGRLPGSVTEDTFHRQVQAMAAQRALKVLGIFCRLTLRDRREGYLERLPHFLDHLDDSLADLPEHRAFRHWLAEVFRPALTRRLAAPSRGEDS</sequence>
<dbReference type="EMBL" id="FPBP01000010">
    <property type="protein sequence ID" value="SFU83468.1"/>
    <property type="molecule type" value="Genomic_DNA"/>
</dbReference>
<dbReference type="InterPro" id="IPR011009">
    <property type="entry name" value="Kinase-like_dom_sf"/>
</dbReference>
<dbReference type="Pfam" id="PF01636">
    <property type="entry name" value="APH"/>
    <property type="match status" value="1"/>
</dbReference>
<evidence type="ECO:0000259" key="1">
    <source>
        <dbReference type="Pfam" id="PF01636"/>
    </source>
</evidence>
<dbReference type="Gene3D" id="3.90.1200.10">
    <property type="match status" value="1"/>
</dbReference>
<dbReference type="Gene3D" id="3.30.200.20">
    <property type="entry name" value="Phosphorylase Kinase, domain 1"/>
    <property type="match status" value="1"/>
</dbReference>
<protein>
    <recommendedName>
        <fullName evidence="1">Aminoglycoside phosphotransferase domain-containing protein</fullName>
    </recommendedName>
</protein>
<evidence type="ECO:0000313" key="3">
    <source>
        <dbReference type="Proteomes" id="UP000198693"/>
    </source>
</evidence>